<accession>A0ABN4BWI4</accession>
<reference evidence="1 2" key="1">
    <citation type="journal article" date="2013" name="Stand. Genomic Sci.">
        <title>Complete genome sequence of Dehalobacter restrictus PER-K23(T.).</title>
        <authorList>
            <person name="Kruse T."/>
            <person name="Maillard J."/>
            <person name="Goodwin L."/>
            <person name="Woyke T."/>
            <person name="Teshima H."/>
            <person name="Bruce D."/>
            <person name="Detter C."/>
            <person name="Tapia R."/>
            <person name="Han C."/>
            <person name="Huntemann M."/>
            <person name="Wei C.L."/>
            <person name="Han J."/>
            <person name="Chen A."/>
            <person name="Kyrpides N."/>
            <person name="Szeto E."/>
            <person name="Markowitz V."/>
            <person name="Ivanova N."/>
            <person name="Pagani I."/>
            <person name="Pati A."/>
            <person name="Pitluck S."/>
            <person name="Nolan M."/>
            <person name="Holliger C."/>
            <person name="Smidt H."/>
        </authorList>
    </citation>
    <scope>NUCLEOTIDE SEQUENCE [LARGE SCALE GENOMIC DNA]</scope>
    <source>
        <strain evidence="2">DSM 9455</strain>
    </source>
</reference>
<evidence type="ECO:0000313" key="1">
    <source>
        <dbReference type="EMBL" id="AHF11464.1"/>
    </source>
</evidence>
<evidence type="ECO:0000313" key="2">
    <source>
        <dbReference type="Proteomes" id="UP000018934"/>
    </source>
</evidence>
<organism evidence="1 2">
    <name type="scientific">Dehalobacter restrictus (strain DSM 9455 / PER-K23)</name>
    <dbReference type="NCBI Taxonomy" id="871738"/>
    <lineage>
        <taxon>Bacteria</taxon>
        <taxon>Bacillati</taxon>
        <taxon>Bacillota</taxon>
        <taxon>Clostridia</taxon>
        <taxon>Eubacteriales</taxon>
        <taxon>Desulfitobacteriaceae</taxon>
        <taxon>Dehalobacter</taxon>
    </lineage>
</organism>
<dbReference type="EMBL" id="CP007033">
    <property type="protein sequence ID" value="AHF11464.1"/>
    <property type="molecule type" value="Genomic_DNA"/>
</dbReference>
<name>A0ABN4BWI4_DEHRP</name>
<keyword evidence="2" id="KW-1185">Reference proteome</keyword>
<proteinExistence type="predicted"/>
<gene>
    <name evidence="1" type="ORF">DEHRE_12280</name>
</gene>
<dbReference type="Proteomes" id="UP000018934">
    <property type="component" value="Chromosome"/>
</dbReference>
<protein>
    <submittedName>
        <fullName evidence="1">Uncharacterized protein</fullName>
    </submittedName>
</protein>
<sequence>MKGGRIANSLPKGEGTRPLGIPAVKDTAFLRLINKWL</sequence>